<dbReference type="EMBL" id="JAPESX010002483">
    <property type="protein sequence ID" value="KAJ8107603.1"/>
    <property type="molecule type" value="Genomic_DNA"/>
</dbReference>
<organism evidence="1 2">
    <name type="scientific">Nemania bipapillata</name>
    <dbReference type="NCBI Taxonomy" id="110536"/>
    <lineage>
        <taxon>Eukaryota</taxon>
        <taxon>Fungi</taxon>
        <taxon>Dikarya</taxon>
        <taxon>Ascomycota</taxon>
        <taxon>Pezizomycotina</taxon>
        <taxon>Sordariomycetes</taxon>
        <taxon>Xylariomycetidae</taxon>
        <taxon>Xylariales</taxon>
        <taxon>Xylariaceae</taxon>
        <taxon>Nemania</taxon>
    </lineage>
</organism>
<sequence length="781" mass="88641">MRLWHERMGHLSEKSLLKLEKIVQGMDEAKTYCTCEACVLGRMREGPHKGKLPEGNYLGEVIFSDVCGPYHIPGYRGERYWLTIIDSYSRLSALKPMKDRTKVWSYIGKFVDSLASLEKQGRKCRIVHADKGGEYISKAAEDWGTQRGIDIQWAPTEQHESNGMAESFNITIRDKLLPTMIGGNIPPSYWPEVAATINYLRNRSPHNALDITPFEKAYGQRPNISHIRTLGTKLWYLLPSTKRKKLDEKSATGILVGYSSNSIYRILTPDGKVIEAARQNTHFDTERAEKERSGRPNMVSAGTQTDYASSGVTEFTHHFRFGNYRTSASQILYQDTLNSDMHSETVNPYPKTGEALRDPNSKEWLEGMKVEHQSLVDNETWTLVPRTKDMHVLRGKWVYKLKRGPNNEITRFKARWVVRGFEQIEGIDYFETFASVVKPMSYKILFAMAAAWDLEIEQMDVKTAFLYGEIEEDIYVEQPHEFEDGSKRVCKLRRALYGLKQAPRVWFKTLSDFLATLGFKSISADCGVFTNTETGIFIAVYVDDLLIVGKDLSKIKDVKVALGKRFQMTDLGPCQYASNPTPTHEAAVKRIFRYLSGTKNFCLIFRGPLQPLTGWTDADWGGDLDTRRSTSGYIFNLGSGAISWSSKLQQTTALSTCEAEYRGTTNAAKEAMWLSRLYSELNTSHGGKTTKVPREPSAVVIYSDNQGSIALAKNPTQHNRNRHIDIQAHFIREQVEQGTILLEWVRTEDMIADGLTKPLPKDMFEKFREALGLQKIPGDQA</sequence>
<keyword evidence="2" id="KW-1185">Reference proteome</keyword>
<proteinExistence type="predicted"/>
<evidence type="ECO:0000313" key="1">
    <source>
        <dbReference type="EMBL" id="KAJ8107603.1"/>
    </source>
</evidence>
<dbReference type="Proteomes" id="UP001153334">
    <property type="component" value="Unassembled WGS sequence"/>
</dbReference>
<protein>
    <submittedName>
        <fullName evidence="1">Uncharacterized protein</fullName>
    </submittedName>
</protein>
<reference evidence="1" key="1">
    <citation type="submission" date="2022-11" db="EMBL/GenBank/DDBJ databases">
        <title>Genome Sequence of Nemania bipapillata.</title>
        <authorList>
            <person name="Buettner E."/>
        </authorList>
    </citation>
    <scope>NUCLEOTIDE SEQUENCE</scope>
    <source>
        <strain evidence="1">CP14</strain>
    </source>
</reference>
<comment type="caution">
    <text evidence="1">The sequence shown here is derived from an EMBL/GenBank/DDBJ whole genome shotgun (WGS) entry which is preliminary data.</text>
</comment>
<evidence type="ECO:0000313" key="2">
    <source>
        <dbReference type="Proteomes" id="UP001153334"/>
    </source>
</evidence>
<gene>
    <name evidence="1" type="ORF">ONZ43_g6683</name>
</gene>
<accession>A0ACC2HXR8</accession>
<name>A0ACC2HXR8_9PEZI</name>